<dbReference type="Proteomes" id="UP000717585">
    <property type="component" value="Unassembled WGS sequence"/>
</dbReference>
<dbReference type="InterPro" id="IPR007858">
    <property type="entry name" value="Dpy-30_motif"/>
</dbReference>
<gene>
    <name evidence="2" type="ORF">J8273_2816</name>
</gene>
<dbReference type="Gene3D" id="1.20.890.10">
    <property type="entry name" value="cAMP-dependent protein kinase regulatory subunit, dimerization-anchoring domain"/>
    <property type="match status" value="1"/>
</dbReference>
<keyword evidence="3" id="KW-1185">Reference proteome</keyword>
<feature type="compositionally biased region" description="Basic and acidic residues" evidence="1">
    <location>
        <begin position="97"/>
        <end position="107"/>
    </location>
</feature>
<evidence type="ECO:0000313" key="2">
    <source>
        <dbReference type="EMBL" id="KAG9395621.1"/>
    </source>
</evidence>
<proteinExistence type="predicted"/>
<dbReference type="CDD" id="cd22966">
    <property type="entry name" value="DD_DYDC-like"/>
    <property type="match status" value="1"/>
</dbReference>
<dbReference type="InterPro" id="IPR049630">
    <property type="entry name" value="DYDC-like_DD"/>
</dbReference>
<sequence>MASPTATDAQYVQETVGPILAKAIAEAAMLKPENPINFVGKYLLDDIDKKKAEEEFRLTIERAKEHQVAWKEAMEAQAKREKEEEERRVARVALEAAQREKEAEARAQAEAAQEEED</sequence>
<reference evidence="2" key="1">
    <citation type="submission" date="2021-05" db="EMBL/GenBank/DDBJ databases">
        <title>A free-living protist that lacks canonical eukaryotic 1 DNA replication and segregation systems.</title>
        <authorList>
            <person name="Salas-Leiva D.E."/>
            <person name="Tromer E.C."/>
            <person name="Curtis B.A."/>
            <person name="Jerlstrom-Hultqvist J."/>
            <person name="Kolisko M."/>
            <person name="Yi Z."/>
            <person name="Salas-Leiva J.S."/>
            <person name="Gallot-Lavallee L."/>
            <person name="Kops G.J.P.L."/>
            <person name="Archibald J.M."/>
            <person name="Simpson A.G.B."/>
            <person name="Roger A.J."/>
        </authorList>
    </citation>
    <scope>NUCLEOTIDE SEQUENCE</scope>
    <source>
        <strain evidence="2">BICM</strain>
    </source>
</reference>
<dbReference type="AlphaFoldDB" id="A0A8J6E3H5"/>
<accession>A0A8J6E3H5</accession>
<dbReference type="OrthoDB" id="417678at2759"/>
<dbReference type="EMBL" id="JAHDYR010000009">
    <property type="protein sequence ID" value="KAG9395621.1"/>
    <property type="molecule type" value="Genomic_DNA"/>
</dbReference>
<comment type="caution">
    <text evidence="2">The sequence shown here is derived from an EMBL/GenBank/DDBJ whole genome shotgun (WGS) entry which is preliminary data.</text>
</comment>
<dbReference type="Pfam" id="PF05186">
    <property type="entry name" value="Dpy-30"/>
    <property type="match status" value="1"/>
</dbReference>
<evidence type="ECO:0000313" key="3">
    <source>
        <dbReference type="Proteomes" id="UP000717585"/>
    </source>
</evidence>
<feature type="region of interest" description="Disordered" evidence="1">
    <location>
        <begin position="97"/>
        <end position="117"/>
    </location>
</feature>
<name>A0A8J6E3H5_9EUKA</name>
<organism evidence="2 3">
    <name type="scientific">Carpediemonas membranifera</name>
    <dbReference type="NCBI Taxonomy" id="201153"/>
    <lineage>
        <taxon>Eukaryota</taxon>
        <taxon>Metamonada</taxon>
        <taxon>Carpediemonas-like organisms</taxon>
        <taxon>Carpediemonas</taxon>
    </lineage>
</organism>
<protein>
    <submittedName>
        <fullName evidence="2">Dpy-30 motif</fullName>
    </submittedName>
</protein>
<evidence type="ECO:0000256" key="1">
    <source>
        <dbReference type="SAM" id="MobiDB-lite"/>
    </source>
</evidence>